<organism evidence="1 2">
    <name type="scientific">Sphingobium scionense</name>
    <dbReference type="NCBI Taxonomy" id="1404341"/>
    <lineage>
        <taxon>Bacteria</taxon>
        <taxon>Pseudomonadati</taxon>
        <taxon>Pseudomonadota</taxon>
        <taxon>Alphaproteobacteria</taxon>
        <taxon>Sphingomonadales</taxon>
        <taxon>Sphingomonadaceae</taxon>
        <taxon>Sphingobium</taxon>
    </lineage>
</organism>
<gene>
    <name evidence="1" type="ORF">GGQ90_004336</name>
</gene>
<name>A0A7W6LUC7_9SPHN</name>
<keyword evidence="2" id="KW-1185">Reference proteome</keyword>
<comment type="caution">
    <text evidence="1">The sequence shown here is derived from an EMBL/GenBank/DDBJ whole genome shotgun (WGS) entry which is preliminary data.</text>
</comment>
<accession>A0A7W6LUC7</accession>
<protein>
    <submittedName>
        <fullName evidence="1">Ferric-dicitrate binding protein FerR (Iron transport regulator)</fullName>
    </submittedName>
</protein>
<reference evidence="1 2" key="1">
    <citation type="submission" date="2020-08" db="EMBL/GenBank/DDBJ databases">
        <title>Genomic Encyclopedia of Type Strains, Phase IV (KMG-IV): sequencing the most valuable type-strain genomes for metagenomic binning, comparative biology and taxonomic classification.</title>
        <authorList>
            <person name="Goeker M."/>
        </authorList>
    </citation>
    <scope>NUCLEOTIDE SEQUENCE [LARGE SCALE GENOMIC DNA]</scope>
    <source>
        <strain evidence="1 2">DSM 19371</strain>
    </source>
</reference>
<dbReference type="EMBL" id="JACIEU010000021">
    <property type="protein sequence ID" value="MBB4150531.1"/>
    <property type="molecule type" value="Genomic_DNA"/>
</dbReference>
<dbReference type="Proteomes" id="UP000590524">
    <property type="component" value="Unassembled WGS sequence"/>
</dbReference>
<sequence>MVYQNWWMTLATRLVSLAEDAQERGWPREMERHCAIADRISALLGQFEEETDLPDQRPATAIAE</sequence>
<evidence type="ECO:0000313" key="1">
    <source>
        <dbReference type="EMBL" id="MBB4150531.1"/>
    </source>
</evidence>
<evidence type="ECO:0000313" key="2">
    <source>
        <dbReference type="Proteomes" id="UP000590524"/>
    </source>
</evidence>
<proteinExistence type="predicted"/>
<dbReference type="AlphaFoldDB" id="A0A7W6LUC7"/>
<dbReference type="RefSeq" id="WP_188083875.1">
    <property type="nucleotide sequence ID" value="NZ_JACIEU010000021.1"/>
</dbReference>